<dbReference type="InterPro" id="IPR003598">
    <property type="entry name" value="Ig_sub2"/>
</dbReference>
<feature type="domain" description="Ig-like" evidence="26">
    <location>
        <begin position="1092"/>
        <end position="1173"/>
    </location>
</feature>
<feature type="compositionally biased region" description="Low complexity" evidence="21">
    <location>
        <begin position="3021"/>
        <end position="3036"/>
    </location>
</feature>
<dbReference type="SMART" id="SM00409">
    <property type="entry name" value="IG"/>
    <property type="match status" value="16"/>
</dbReference>
<dbReference type="STRING" id="2018661.A0A2A2LSJ0"/>
<organism evidence="28 29">
    <name type="scientific">Diploscapter pachys</name>
    <dbReference type="NCBI Taxonomy" id="2018661"/>
    <lineage>
        <taxon>Eukaryota</taxon>
        <taxon>Metazoa</taxon>
        <taxon>Ecdysozoa</taxon>
        <taxon>Nematoda</taxon>
        <taxon>Chromadorea</taxon>
        <taxon>Rhabditida</taxon>
        <taxon>Rhabditina</taxon>
        <taxon>Rhabditomorpha</taxon>
        <taxon>Rhabditoidea</taxon>
        <taxon>Rhabditidae</taxon>
        <taxon>Diploscapter</taxon>
    </lineage>
</organism>
<dbReference type="Pfam" id="PF24973">
    <property type="entry name" value="EGF_LMN_ATRN"/>
    <property type="match status" value="2"/>
</dbReference>
<keyword evidence="8" id="KW-0677">Repeat</keyword>
<evidence type="ECO:0000256" key="12">
    <source>
        <dbReference type="ARBA" id="ARBA00023157"/>
    </source>
</evidence>
<keyword evidence="16" id="KW-0393">Immunoglobulin domain</keyword>
<dbReference type="InterPro" id="IPR007110">
    <property type="entry name" value="Ig-like_dom"/>
</dbReference>
<evidence type="ECO:0000256" key="14">
    <source>
        <dbReference type="ARBA" id="ARBA00023180"/>
    </source>
</evidence>
<evidence type="ECO:0000256" key="13">
    <source>
        <dbReference type="ARBA" id="ARBA00023170"/>
    </source>
</evidence>
<feature type="disulfide bond" evidence="19">
    <location>
        <begin position="197"/>
        <end position="215"/>
    </location>
</feature>
<dbReference type="InterPro" id="IPR013151">
    <property type="entry name" value="Immunoglobulin_dom"/>
</dbReference>
<keyword evidence="12 17" id="KW-1015">Disulfide bond</keyword>
<dbReference type="PROSITE" id="PS50835">
    <property type="entry name" value="IG_LIKE"/>
    <property type="match status" value="16"/>
</dbReference>
<evidence type="ECO:0000256" key="2">
    <source>
        <dbReference type="ARBA" id="ARBA00004302"/>
    </source>
</evidence>
<feature type="disulfide bond" evidence="17">
    <location>
        <begin position="2697"/>
        <end position="2706"/>
    </location>
</feature>
<feature type="signal peptide" evidence="22">
    <location>
        <begin position="1"/>
        <end position="25"/>
    </location>
</feature>
<dbReference type="InterPro" id="IPR013098">
    <property type="entry name" value="Ig_I-set"/>
</dbReference>
<evidence type="ECO:0000256" key="21">
    <source>
        <dbReference type="SAM" id="MobiDB-lite"/>
    </source>
</evidence>
<gene>
    <name evidence="28" type="ORF">WR25_06183</name>
</gene>
<keyword evidence="29" id="KW-1185">Reference proteome</keyword>
<keyword evidence="11" id="KW-0472">Membrane</keyword>
<dbReference type="Pfam" id="PF00053">
    <property type="entry name" value="EGF_laminin"/>
    <property type="match status" value="4"/>
</dbReference>
<dbReference type="InterPro" id="IPR036179">
    <property type="entry name" value="Ig-like_dom_sf"/>
</dbReference>
<dbReference type="SMART" id="SM00181">
    <property type="entry name" value="EGF"/>
    <property type="match status" value="7"/>
</dbReference>
<feature type="domain" description="Ig-like" evidence="26">
    <location>
        <begin position="1746"/>
        <end position="1831"/>
    </location>
</feature>
<feature type="domain" description="EGF-like" evidence="24">
    <location>
        <begin position="3202"/>
        <end position="3239"/>
    </location>
</feature>
<dbReference type="GO" id="GO:0005604">
    <property type="term" value="C:basement membrane"/>
    <property type="evidence" value="ECO:0007669"/>
    <property type="project" value="UniProtKB-SubCell"/>
</dbReference>
<feature type="domain" description="Ig-like" evidence="26">
    <location>
        <begin position="1839"/>
        <end position="1936"/>
    </location>
</feature>
<dbReference type="OrthoDB" id="10055367at2759"/>
<feature type="disulfide bond" evidence="19">
    <location>
        <begin position="150"/>
        <end position="162"/>
    </location>
</feature>
<dbReference type="InterPro" id="IPR023415">
    <property type="entry name" value="LDLR_class-A_CS"/>
</dbReference>
<dbReference type="PROSITE" id="PS51115">
    <property type="entry name" value="LAMININ_IVA"/>
    <property type="match status" value="2"/>
</dbReference>
<feature type="domain" description="Laminin EGF-like" evidence="25">
    <location>
        <begin position="640"/>
        <end position="724"/>
    </location>
</feature>
<evidence type="ECO:0000313" key="28">
    <source>
        <dbReference type="EMBL" id="PAV89181.1"/>
    </source>
</evidence>
<dbReference type="Pfam" id="PF00057">
    <property type="entry name" value="Ldl_recept_a"/>
    <property type="match status" value="3"/>
</dbReference>
<dbReference type="Pfam" id="PF13895">
    <property type="entry name" value="Ig_2"/>
    <property type="match status" value="1"/>
</dbReference>
<dbReference type="InterPro" id="IPR002049">
    <property type="entry name" value="LE_dom"/>
</dbReference>
<evidence type="ECO:0000256" key="9">
    <source>
        <dbReference type="ARBA" id="ARBA00022869"/>
    </source>
</evidence>
<dbReference type="FunFam" id="4.10.400.10:FF:000062">
    <property type="entry name" value="Terribly reduced optic lobes, isoform AI"/>
    <property type="match status" value="1"/>
</dbReference>
<feature type="domain" description="Ig-like" evidence="26">
    <location>
        <begin position="2040"/>
        <end position="2120"/>
    </location>
</feature>
<keyword evidence="15 20" id="KW-0424">Laminin EGF-like domain</keyword>
<evidence type="ECO:0000313" key="29">
    <source>
        <dbReference type="Proteomes" id="UP000218231"/>
    </source>
</evidence>
<evidence type="ECO:0000256" key="6">
    <source>
        <dbReference type="ARBA" id="ARBA00022692"/>
    </source>
</evidence>
<dbReference type="InterPro" id="IPR001791">
    <property type="entry name" value="Laminin_G"/>
</dbReference>
<feature type="region of interest" description="Disordered" evidence="21">
    <location>
        <begin position="1491"/>
        <end position="1513"/>
    </location>
</feature>
<dbReference type="Pfam" id="PF13927">
    <property type="entry name" value="Ig_3"/>
    <property type="match status" value="7"/>
</dbReference>
<feature type="disulfide bond" evidence="20">
    <location>
        <begin position="695"/>
        <end position="704"/>
    </location>
</feature>
<keyword evidence="17" id="KW-0245">EGF-like domain</keyword>
<dbReference type="Pfam" id="PF02210">
    <property type="entry name" value="Laminin_G_2"/>
    <property type="match status" value="1"/>
</dbReference>
<evidence type="ECO:0008006" key="30">
    <source>
        <dbReference type="Google" id="ProtNLM"/>
    </source>
</evidence>
<dbReference type="InterPro" id="IPR000742">
    <property type="entry name" value="EGF"/>
</dbReference>
<evidence type="ECO:0000259" key="26">
    <source>
        <dbReference type="PROSITE" id="PS50835"/>
    </source>
</evidence>
<dbReference type="InterPro" id="IPR056863">
    <property type="entry name" value="LMN_ATRN_NET-like_EGF"/>
</dbReference>
<comment type="caution">
    <text evidence="28">The sequence shown here is derived from an EMBL/GenBank/DDBJ whole genome shotgun (WGS) entry which is preliminary data.</text>
</comment>
<dbReference type="FunFam" id="2.10.25.10:FF:000106">
    <property type="entry name" value="Heparan sulfate proteoglycan 2"/>
    <property type="match status" value="1"/>
</dbReference>
<feature type="disulfide bond" evidence="20">
    <location>
        <begin position="987"/>
        <end position="996"/>
    </location>
</feature>
<evidence type="ECO:0000259" key="24">
    <source>
        <dbReference type="PROSITE" id="PS50026"/>
    </source>
</evidence>
<feature type="disulfide bond" evidence="19">
    <location>
        <begin position="253"/>
        <end position="268"/>
    </location>
</feature>
<evidence type="ECO:0000259" key="27">
    <source>
        <dbReference type="PROSITE" id="PS51115"/>
    </source>
</evidence>
<feature type="domain" description="Ig-like" evidence="26">
    <location>
        <begin position="1364"/>
        <end position="1445"/>
    </location>
</feature>
<evidence type="ECO:0000256" key="7">
    <source>
        <dbReference type="ARBA" id="ARBA00022729"/>
    </source>
</evidence>
<dbReference type="Pfam" id="PF00047">
    <property type="entry name" value="ig"/>
    <property type="match status" value="1"/>
</dbReference>
<dbReference type="GO" id="GO:0030424">
    <property type="term" value="C:axon"/>
    <property type="evidence" value="ECO:0007669"/>
    <property type="project" value="TreeGrafter"/>
</dbReference>
<feature type="compositionally biased region" description="Basic and acidic residues" evidence="21">
    <location>
        <begin position="1633"/>
        <end position="1645"/>
    </location>
</feature>
<dbReference type="GO" id="GO:0043025">
    <property type="term" value="C:neuronal cell body"/>
    <property type="evidence" value="ECO:0007669"/>
    <property type="project" value="TreeGrafter"/>
</dbReference>
<feature type="domain" description="Ig-like" evidence="26">
    <location>
        <begin position="1179"/>
        <end position="1264"/>
    </location>
</feature>
<dbReference type="PROSITE" id="PS01248">
    <property type="entry name" value="EGF_LAM_1"/>
    <property type="match status" value="3"/>
</dbReference>
<dbReference type="InterPro" id="IPR003599">
    <property type="entry name" value="Ig_sub"/>
</dbReference>
<feature type="compositionally biased region" description="Acidic residues" evidence="21">
    <location>
        <begin position="3037"/>
        <end position="3053"/>
    </location>
</feature>
<dbReference type="SUPFAM" id="SSF57424">
    <property type="entry name" value="LDL receptor-like module"/>
    <property type="match status" value="3"/>
</dbReference>
<comment type="subcellular location">
    <subcellularLocation>
        <location evidence="3">Endomembrane system</location>
    </subcellularLocation>
    <subcellularLocation>
        <location evidence="1">Membrane</location>
        <topology evidence="1">Single-pass membrane protein</topology>
    </subcellularLocation>
    <subcellularLocation>
        <location evidence="2">Secreted</location>
        <location evidence="2">Extracellular space</location>
        <location evidence="2">Extracellular matrix</location>
        <location evidence="2">Basement membrane</location>
    </subcellularLocation>
</comment>
<evidence type="ECO:0000256" key="11">
    <source>
        <dbReference type="ARBA" id="ARBA00023136"/>
    </source>
</evidence>
<dbReference type="Gene3D" id="4.10.400.10">
    <property type="entry name" value="Low-density Lipoprotein Receptor"/>
    <property type="match status" value="3"/>
</dbReference>
<evidence type="ECO:0000259" key="23">
    <source>
        <dbReference type="PROSITE" id="PS50025"/>
    </source>
</evidence>
<sequence>MTGRLALRVAAIGLLLAILNLPVQASRRHHRRQTYQDIDADGADNVQITIFPTEAQIREGREVNFDCRARTADNSVYPPIRWTRVGGPLPSHAHESGGRLTFHHVTLGDAGKYVCVASHRGRTVEATSTLNVMSYGPQEMQGAGLQTGACMPDEKQCGNNECVKAEYICDGEPDCRDRSDELNCPALRQCEPNEFKCNNQRCVQKMWLCDGDDDCGDNSDEASCAATSPGDVCKSTEFKCHDGQQCVPSSFHCDGTNDCRDGSDEIGCVQPTVVEPPETNKQVPVGSTFSLSCKAVAVPEPYINWRLNWGPVCEPPRCVQTSEAGYGVLTVNNAQPIDQGAYTCEAINVKGRVLATPDCIVRIVDIPAPTAPYVPPPTLPPVTYPPARCDVRGSVQAYADSYGRCECKTMVTGASCDQCRPGAYHLSEKSPQGCLKCFCFGVTDQCRSSDWHRTKERLEFNNDAEGVVISDMEERNVEQTPQFQFLKTGYLTYQDSGSGSHTKYWRLPQRFLGDKVTAYGGKMEFELEFSGGGALVREPMVVLKGNQNILVHRIRNPDSVLRSDSPVRITVETYETNYEQLNGSPATREDLMMVLADLDAFLIRATHAQDQRSSSLGDVSWEIAVDRRTSDGLALEVEQCVCPPGYKGTSCEDCAPGYERSGQGPYLGTCVPVRQRPQQVCGSGAQPSSGQRCECKPLTTGPNCDQCAPRSFYMSPNNPQGCIPCFCSGVAEQCQSSNYQRKTVDINYHRGDRDQLALTSSDHRTLKFTFKYNGDGRNNQDPHVILRGNDITLQYTHREQTQSDRENTIEFKIFEDKFQRVDGQRATREHLLMALADLDTLLIKATYIDDCAQSSLLSVSLEYAEPYGGGPSALEVEQCVCPQGYIGTSCEDCAPGYARTGGGLYLGLCEKCECHGHANQCHKEYGHCLDCQHNTEGDRCERCKPGFVGDARRGTPNDCQPAATRAPCQCYNHSPRGCDSFGRCLLCEHNTEGMHCERCKKGYYGDATKGTPYDCQPCPCPGASECYLEADGQVVCRNCPAGFTGRLCNECAPGYTKSSNPSGRVCEPIGQIDPGQRTYIGGQANIQQAGQPLRVRIDDPKFQLVSPGRTIRWLCRVAGDLAETARLEWSKVGQTELPDRAHVHGGTLTIYDVQSGDEGQYRCTATTDRRCSSIGGQPPQPVVDPLHTVVDEGDSATVRCWVPGIPDCQITWHKEHIGGSLPHGAYQMGNALKIPRAEMKHAGRYICTAVNQYGIGQSPPAVIEVRRKPMEVKVDPITQTVNPGDPARIRCWVPGNPDAKLTWSRPGGAPLPNGVMQNRGILQIPKTTQAETGQYICTAEPPRGGPPMEGPPATINLRHPGAGPQIDPHTQTVEVDTPAQFRCWVPGNPQARLRWSRVDGRPLPRGAVDRDGFLKIDKTKLEDAGEYICHAADPATGQEQPSPVGTLHVKSPLSPQIDPKHQTVQEGTPSRIRCWVPGNPNAQLSFRRADGSELNSAAQQQSGTLSIPETQTSDEGQYICTATDPQTGQTADSEPGTIQVTKRIQVIVEPAEQTVPEGTPFSIRCHVPGHPKIPLSWRRADGSQLNPEAGNGRGASIQVTRALLTDAGDYICTAHPPGQRQVDSSPATVIVNPEEKPKPETKKDAPQITPPEQTVDEGDPVTVRCWVEGNPTAELSFVRSDDKPLPFGHAVSRGILSIPAATMDDAGSYVCIYHPKLHHPNDVDQAPPPQRTTPSILHVVAQGEPPRPVATPPLHQTKPGTEVRFHCDPHSSTPARIKWGYGDADSPLPEGVREEGDQLIVESASEELDGEFFCSATNDFGTGVSNPVKVEVTEEEIPPTARVEPRIWNGKPGEKHQFVCITTGSPTPEAKGDPDPEVEWLHDPGPERGDLPEDFKPITISEQIIKHPSIGLGNAGVYTCRAQNRFATVEKEIYIQVVEPHKIATISILGGASQWFDQGETGELVCAATGSSLVDRIEWVKVDDQLPTDVEEHNEPGVLHFNNFKKSYAGEYECRGYRNDQLIATAKVEVHATGDNTDVPKVTIDPPKVRVINKGESTVLKCNVEGEGNDVFWWRTVNKTDARIIGTEPDWLISNADEADGGTYYCTDEFSNFETNREITHVMVRHQSPNGAKEGAGFKWTQLRDGSVIRHGEKQTLEIRNADPDNDFGIYRCDVEDENSNTIESAYTAVTIGRGEGANNAVDNQFEEKSDATFNCPIYYVPGAKVEWTRDGGELPDNAHPNGNKIEIKDFDENSAGLYSCKVSTQDRVVEGYVNAQLFVPDTIIQVMLEVSNETVSVGDRAWIDCKVTGDPDAAITWSKEGSDELPSNTQVVGGRIQFTDVTEENSGVYHCTAKTKAGSLEARSALNVGPSSSKRKRKHSGRRNGDLPHTQLPIVTTVGDRVYLACNTQTKAKTAHWQKGESGQLPQGAQVVQGVLQLPHVTREDEGIYTCLVVDDGQTIQSHVELQVDDPVLNFRGGEPVELPPLTDEQLRNIDVVLTVNPAKNGMIFATARRKVDDSITADPSTLTAVTRWGAPVHIEHSASIKDDKVIYTYDIGNGKETLYSIDKLVPNEMNIIEIMNNDTTAAIKINNGTATVRPHLTPSIPAGENTPVYIGGSPPWHRSEDDSTIKSSAEEHPDTFQGVISVVAISGEPRPFDDVARPVQVEPFNACHKSPCLNGGRCRTTSNFVGYSCKCEDGFEGDQCQHRTPRCRDEDCNSGLCLENEDTWQCVCPADSSGLRCEIPLDKRRTALGFTYDTSFVSLKPVPRLDSVSIDIEPKATKSEHLLFYVASNYNPQDSKYVSLSLINDHVVFKQYNGIQATELKSTQIYPGRKHTVTLARTPEGETSFMVDGHAIRMLDNTTYKLGTELYIGGIPPGLETPDDIPEQPFQGCIHGIRVNGIPVNLQDTGSYKSGDIVDCSEVGVEPDSELTDRVTDGDEAAGRVTPDERENEDGGGDRTIPTILPEEQIDESIPLTTKITPIISWTTPWVTQEVPVIAPEIWTTSTEKLPEVIEPGEAEPVPETTPEPVATEMTTDEAEEEEEEEEEEAATTESEPEPRTTTLYVYDADKDKSLQDVEIYKVPITLRNETTAEKEEEEKAHILESVETEELEDIEDDDEEEEIELTTEKVVEEVKTVVESEADKSTLAPTPSPTEPVVEVAEVATTREISDEWNTIEDIDDVTPTMSVEDCRLKGTCPVEEICIGHTCGPNGICIPTNSTHYECQCKLYYDGPQCSIFKPVEHAAKFDGNAFIEISADEFPHLTSEKEETIEFKFKTTQANGVRRSMIVNDEMLISNVK</sequence>
<feature type="domain" description="Laminin IV type A" evidence="27">
    <location>
        <begin position="462"/>
        <end position="639"/>
    </location>
</feature>
<dbReference type="GO" id="GO:0050808">
    <property type="term" value="P:synapse organization"/>
    <property type="evidence" value="ECO:0007669"/>
    <property type="project" value="TreeGrafter"/>
</dbReference>
<dbReference type="SUPFAM" id="SSF48726">
    <property type="entry name" value="Immunoglobulin"/>
    <property type="match status" value="16"/>
</dbReference>
<feature type="domain" description="Ig-like" evidence="26">
    <location>
        <begin position="2281"/>
        <end position="2368"/>
    </location>
</feature>
<keyword evidence="6" id="KW-0812">Transmembrane</keyword>
<accession>A0A2A2LSJ0</accession>
<dbReference type="Gene3D" id="2.60.40.10">
    <property type="entry name" value="Immunoglobulins"/>
    <property type="match status" value="16"/>
</dbReference>
<keyword evidence="10" id="KW-1133">Transmembrane helix</keyword>
<dbReference type="SMART" id="SM00281">
    <property type="entry name" value="LamB"/>
    <property type="match status" value="2"/>
</dbReference>
<dbReference type="PROSITE" id="PS01186">
    <property type="entry name" value="EGF_2"/>
    <property type="match status" value="1"/>
</dbReference>
<feature type="region of interest" description="Disordered" evidence="21">
    <location>
        <begin position="2363"/>
        <end position="2391"/>
    </location>
</feature>
<dbReference type="Gene3D" id="2.10.25.10">
    <property type="entry name" value="Laminin"/>
    <property type="match status" value="5"/>
</dbReference>
<evidence type="ECO:0000256" key="8">
    <source>
        <dbReference type="ARBA" id="ARBA00022737"/>
    </source>
</evidence>
<keyword evidence="9" id="KW-0084">Basement membrane</keyword>
<feature type="region of interest" description="Disordered" evidence="21">
    <location>
        <begin position="3017"/>
        <end position="3064"/>
    </location>
</feature>
<feature type="disulfide bond" evidence="17">
    <location>
        <begin position="2678"/>
        <end position="2695"/>
    </location>
</feature>
<dbReference type="InterPro" id="IPR002172">
    <property type="entry name" value="LDrepeatLR_classA_rpt"/>
</dbReference>
<dbReference type="GO" id="GO:0005886">
    <property type="term" value="C:plasma membrane"/>
    <property type="evidence" value="ECO:0007669"/>
    <property type="project" value="TreeGrafter"/>
</dbReference>
<evidence type="ECO:0000256" key="17">
    <source>
        <dbReference type="PROSITE-ProRule" id="PRU00076"/>
    </source>
</evidence>
<dbReference type="PANTHER" id="PTHR45080">
    <property type="entry name" value="CONTACTIN 5"/>
    <property type="match status" value="1"/>
</dbReference>
<dbReference type="SMART" id="SM00180">
    <property type="entry name" value="EGF_Lam"/>
    <property type="match status" value="6"/>
</dbReference>
<feature type="domain" description="Laminin EGF-like" evidence="25">
    <location>
        <begin position="912"/>
        <end position="961"/>
    </location>
</feature>
<evidence type="ECO:0000256" key="22">
    <source>
        <dbReference type="SAM" id="SignalP"/>
    </source>
</evidence>
<dbReference type="PROSITE" id="PS50025">
    <property type="entry name" value="LAM_G_DOMAIN"/>
    <property type="match status" value="1"/>
</dbReference>
<feature type="domain" description="Ig-like" evidence="26">
    <location>
        <begin position="2208"/>
        <end position="2271"/>
    </location>
</feature>
<dbReference type="InterPro" id="IPR013320">
    <property type="entry name" value="ConA-like_dom_sf"/>
</dbReference>
<dbReference type="PROSITE" id="PS50026">
    <property type="entry name" value="EGF_3"/>
    <property type="match status" value="2"/>
</dbReference>
<evidence type="ECO:0000256" key="16">
    <source>
        <dbReference type="ARBA" id="ARBA00023319"/>
    </source>
</evidence>
<feature type="domain" description="Laminin EGF-like" evidence="25">
    <location>
        <begin position="968"/>
        <end position="1017"/>
    </location>
</feature>
<keyword evidence="13" id="KW-0675">Receptor</keyword>
<dbReference type="Pfam" id="PF07679">
    <property type="entry name" value="I-set"/>
    <property type="match status" value="2"/>
</dbReference>
<dbReference type="GO" id="GO:0007156">
    <property type="term" value="P:homophilic cell adhesion via plasma membrane adhesion molecules"/>
    <property type="evidence" value="ECO:0007669"/>
    <property type="project" value="TreeGrafter"/>
</dbReference>
<evidence type="ECO:0000256" key="1">
    <source>
        <dbReference type="ARBA" id="ARBA00004167"/>
    </source>
</evidence>
<dbReference type="InterPro" id="IPR036055">
    <property type="entry name" value="LDL_receptor-like_sf"/>
</dbReference>
<comment type="caution">
    <text evidence="17">Lacks conserved residue(s) required for the propagation of feature annotation.</text>
</comment>
<dbReference type="SUPFAM" id="SSF57184">
    <property type="entry name" value="Growth factor receptor domain"/>
    <property type="match status" value="1"/>
</dbReference>
<dbReference type="FunFam" id="2.60.40.10:FF:000637">
    <property type="entry name" value="Basement membrane proteoglycan"/>
    <property type="match status" value="3"/>
</dbReference>
<dbReference type="CDD" id="cd00054">
    <property type="entry name" value="EGF_CA"/>
    <property type="match status" value="1"/>
</dbReference>
<dbReference type="SMART" id="SM00282">
    <property type="entry name" value="LamG"/>
    <property type="match status" value="2"/>
</dbReference>
<feature type="disulfide bond" evidence="20">
    <location>
        <begin position="931"/>
        <end position="940"/>
    </location>
</feature>
<name>A0A2A2LSJ0_9BILA</name>
<evidence type="ECO:0000256" key="4">
    <source>
        <dbReference type="ARBA" id="ARBA00022525"/>
    </source>
</evidence>
<dbReference type="SUPFAM" id="SSF57196">
    <property type="entry name" value="EGF/Laminin"/>
    <property type="match status" value="3"/>
</dbReference>
<feature type="compositionally biased region" description="Basic residues" evidence="21">
    <location>
        <begin position="2374"/>
        <end position="2383"/>
    </location>
</feature>
<evidence type="ECO:0000259" key="25">
    <source>
        <dbReference type="PROSITE" id="PS50027"/>
    </source>
</evidence>
<dbReference type="PROSITE" id="PS01209">
    <property type="entry name" value="LDLRA_1"/>
    <property type="match status" value="1"/>
</dbReference>
<feature type="region of interest" description="Disordered" evidence="21">
    <location>
        <begin position="1452"/>
        <end position="1471"/>
    </location>
</feature>
<dbReference type="InterPro" id="IPR000034">
    <property type="entry name" value="Laminin_IV"/>
</dbReference>
<keyword evidence="7 22" id="KW-0732">Signal</keyword>
<dbReference type="GO" id="GO:0012505">
    <property type="term" value="C:endomembrane system"/>
    <property type="evidence" value="ECO:0007669"/>
    <property type="project" value="UniProtKB-SubCell"/>
</dbReference>
<dbReference type="Pfam" id="PF00052">
    <property type="entry name" value="Laminin_B"/>
    <property type="match status" value="2"/>
</dbReference>
<dbReference type="PANTHER" id="PTHR45080:SF8">
    <property type="entry name" value="IG-LIKE DOMAIN-CONTAINING PROTEIN"/>
    <property type="match status" value="1"/>
</dbReference>
<feature type="region of interest" description="Disordered" evidence="21">
    <location>
        <begin position="1632"/>
        <end position="1657"/>
    </location>
</feature>
<dbReference type="CDD" id="cd00110">
    <property type="entry name" value="LamG"/>
    <property type="match status" value="1"/>
</dbReference>
<feature type="domain" description="Ig-like" evidence="26">
    <location>
        <begin position="1535"/>
        <end position="1623"/>
    </location>
</feature>
<feature type="compositionally biased region" description="Polar residues" evidence="21">
    <location>
        <begin position="1493"/>
        <end position="1513"/>
    </location>
</feature>
<feature type="region of interest" description="Disordered" evidence="21">
    <location>
        <begin position="1743"/>
        <end position="1771"/>
    </location>
</feature>
<feature type="domain" description="Ig-like" evidence="26">
    <location>
        <begin position="2389"/>
        <end position="2468"/>
    </location>
</feature>
<feature type="domain" description="Laminin IV type A" evidence="27">
    <location>
        <begin position="707"/>
        <end position="878"/>
    </location>
</feature>
<feature type="disulfide bond" evidence="19">
    <location>
        <begin position="209"/>
        <end position="224"/>
    </location>
</feature>
<dbReference type="FunFam" id="2.10.25.10:FF:000552">
    <property type="entry name" value="Basement membrane proteoglycan"/>
    <property type="match status" value="1"/>
</dbReference>
<dbReference type="CDD" id="cd00055">
    <property type="entry name" value="EGF_Lam"/>
    <property type="match status" value="6"/>
</dbReference>
<evidence type="ECO:0000256" key="18">
    <source>
        <dbReference type="PROSITE-ProRule" id="PRU00122"/>
    </source>
</evidence>
<evidence type="ECO:0000256" key="19">
    <source>
        <dbReference type="PROSITE-ProRule" id="PRU00124"/>
    </source>
</evidence>
<protein>
    <recommendedName>
        <fullName evidence="30">Basement membrane proteoglycan</fullName>
    </recommendedName>
</protein>
<feature type="domain" description="Ig-like" evidence="26">
    <location>
        <begin position="1269"/>
        <end position="1356"/>
    </location>
</feature>
<feature type="domain" description="Ig-like" evidence="26">
    <location>
        <begin position="1940"/>
        <end position="2015"/>
    </location>
</feature>
<feature type="disulfide bond" evidence="18">
    <location>
        <begin position="2895"/>
        <end position="2922"/>
    </location>
</feature>
<keyword evidence="5" id="KW-0272">Extracellular matrix</keyword>
<dbReference type="PROSITE" id="PS00022">
    <property type="entry name" value="EGF_1"/>
    <property type="match status" value="4"/>
</dbReference>
<dbReference type="PRINTS" id="PR00261">
    <property type="entry name" value="LDLRECEPTOR"/>
</dbReference>
<feature type="disulfide bond" evidence="17">
    <location>
        <begin position="3229"/>
        <end position="3238"/>
    </location>
</feature>
<evidence type="ECO:0000256" key="3">
    <source>
        <dbReference type="ARBA" id="ARBA00004308"/>
    </source>
</evidence>
<evidence type="ECO:0000256" key="5">
    <source>
        <dbReference type="ARBA" id="ARBA00022530"/>
    </source>
</evidence>
<dbReference type="CDD" id="cd00112">
    <property type="entry name" value="LDLa"/>
    <property type="match status" value="2"/>
</dbReference>
<dbReference type="FunFam" id="4.10.400.10:FF:000045">
    <property type="entry name" value="Low-density lipoprotein receptor-related protein 2"/>
    <property type="match status" value="1"/>
</dbReference>
<feature type="disulfide bond" evidence="19">
    <location>
        <begin position="157"/>
        <end position="175"/>
    </location>
</feature>
<dbReference type="EMBL" id="LIAE01006468">
    <property type="protein sequence ID" value="PAV89181.1"/>
    <property type="molecule type" value="Genomic_DNA"/>
</dbReference>
<dbReference type="SUPFAM" id="SSF49899">
    <property type="entry name" value="Concanavalin A-like lectins/glucanases"/>
    <property type="match status" value="3"/>
</dbReference>
<feature type="domain" description="Ig-like" evidence="26">
    <location>
        <begin position="1455"/>
        <end position="1531"/>
    </location>
</feature>
<feature type="domain" description="Ig-like" evidence="26">
    <location>
        <begin position="271"/>
        <end position="355"/>
    </location>
</feature>
<dbReference type="PROSITE" id="PS50068">
    <property type="entry name" value="LDLRA_2"/>
    <property type="match status" value="3"/>
</dbReference>
<feature type="region of interest" description="Disordered" evidence="21">
    <location>
        <begin position="2928"/>
        <end position="2964"/>
    </location>
</feature>
<dbReference type="Gene3D" id="2.60.120.200">
    <property type="match status" value="3"/>
</dbReference>
<evidence type="ECO:0000256" key="20">
    <source>
        <dbReference type="PROSITE-ProRule" id="PRU00460"/>
    </source>
</evidence>
<feature type="domain" description="EGF-like" evidence="24">
    <location>
        <begin position="2669"/>
        <end position="2707"/>
    </location>
</feature>
<dbReference type="PROSITE" id="PS50027">
    <property type="entry name" value="EGF_LAM_2"/>
    <property type="match status" value="3"/>
</dbReference>
<feature type="domain" description="Laminin G" evidence="23">
    <location>
        <begin position="2752"/>
        <end position="2922"/>
    </location>
</feature>
<dbReference type="Gene3D" id="2.170.300.10">
    <property type="entry name" value="Tie2 ligand-binding domain superfamily"/>
    <property type="match status" value="1"/>
</dbReference>
<feature type="disulfide bond" evidence="19">
    <location>
        <begin position="169"/>
        <end position="184"/>
    </location>
</feature>
<dbReference type="SMART" id="SM00408">
    <property type="entry name" value="IGc2"/>
    <property type="match status" value="16"/>
</dbReference>
<dbReference type="GO" id="GO:0008046">
    <property type="term" value="F:axon guidance receptor activity"/>
    <property type="evidence" value="ECO:0007669"/>
    <property type="project" value="TreeGrafter"/>
</dbReference>
<keyword evidence="14" id="KW-0325">Glycoprotein</keyword>
<feature type="disulfide bond" evidence="19">
    <location>
        <begin position="190"/>
        <end position="202"/>
    </location>
</feature>
<feature type="chain" id="PRO_5013014004" description="Basement membrane proteoglycan" evidence="22">
    <location>
        <begin position="26"/>
        <end position="3302"/>
    </location>
</feature>
<reference evidence="28 29" key="1">
    <citation type="journal article" date="2017" name="Curr. Biol.">
        <title>Genome architecture and evolution of a unichromosomal asexual nematode.</title>
        <authorList>
            <person name="Fradin H."/>
            <person name="Zegar C."/>
            <person name="Gutwein M."/>
            <person name="Lucas J."/>
            <person name="Kovtun M."/>
            <person name="Corcoran D."/>
            <person name="Baugh L.R."/>
            <person name="Kiontke K."/>
            <person name="Gunsalus K."/>
            <person name="Fitch D.H."/>
            <person name="Piano F."/>
        </authorList>
    </citation>
    <scope>NUCLEOTIDE SEQUENCE [LARGE SCALE GENOMIC DNA]</scope>
    <source>
        <strain evidence="28">PF1309</strain>
    </source>
</reference>
<dbReference type="InterPro" id="IPR013783">
    <property type="entry name" value="Ig-like_fold"/>
</dbReference>
<evidence type="ECO:0000256" key="15">
    <source>
        <dbReference type="ARBA" id="ARBA00023292"/>
    </source>
</evidence>
<keyword evidence="4" id="KW-0964">Secreted</keyword>
<evidence type="ECO:0000256" key="10">
    <source>
        <dbReference type="ARBA" id="ARBA00022989"/>
    </source>
</evidence>
<feature type="domain" description="Ig-like" evidence="26">
    <location>
        <begin position="1646"/>
        <end position="1711"/>
    </location>
</feature>
<dbReference type="Pfam" id="PF00008">
    <property type="entry name" value="EGF"/>
    <property type="match status" value="1"/>
</dbReference>
<dbReference type="SMART" id="SM00192">
    <property type="entry name" value="LDLa"/>
    <property type="match status" value="3"/>
</dbReference>
<dbReference type="InterPro" id="IPR050958">
    <property type="entry name" value="Cell_Adh-Cytoskel_Orgn"/>
</dbReference>
<feature type="domain" description="Ig-like" evidence="26">
    <location>
        <begin position="46"/>
        <end position="131"/>
    </location>
</feature>
<dbReference type="InterPro" id="IPR009030">
    <property type="entry name" value="Growth_fac_rcpt_cys_sf"/>
</dbReference>
<dbReference type="Proteomes" id="UP000218231">
    <property type="component" value="Unassembled WGS sequence"/>
</dbReference>
<proteinExistence type="predicted"/>